<feature type="region of interest" description="Disordered" evidence="1">
    <location>
        <begin position="435"/>
        <end position="466"/>
    </location>
</feature>
<dbReference type="EMBL" id="JABANN010000004">
    <property type="protein sequence ID" value="KAF4676244.1"/>
    <property type="molecule type" value="Genomic_DNA"/>
</dbReference>
<dbReference type="InterPro" id="IPR038973">
    <property type="entry name" value="MutL/Mlh/Pms-like"/>
</dbReference>
<evidence type="ECO:0000259" key="2">
    <source>
        <dbReference type="SMART" id="SM00853"/>
    </source>
</evidence>
<protein>
    <submittedName>
        <fullName evidence="3">ATP-binding mismatch repair protein</fullName>
    </submittedName>
</protein>
<dbReference type="AlphaFoldDB" id="A0A7J6MXW1"/>
<proteinExistence type="predicted"/>
<name>A0A7J6MXW1_PEROL</name>
<feature type="compositionally biased region" description="Polar residues" evidence="1">
    <location>
        <begin position="1"/>
        <end position="10"/>
    </location>
</feature>
<dbReference type="Gene3D" id="3.30.1540.20">
    <property type="entry name" value="MutL, C-terminal domain, dimerisation subdomain"/>
    <property type="match status" value="1"/>
</dbReference>
<dbReference type="SMART" id="SM00853">
    <property type="entry name" value="MutL_C"/>
    <property type="match status" value="1"/>
</dbReference>
<dbReference type="GO" id="GO:0140664">
    <property type="term" value="F:ATP-dependent DNA damage sensor activity"/>
    <property type="evidence" value="ECO:0007669"/>
    <property type="project" value="InterPro"/>
</dbReference>
<dbReference type="InterPro" id="IPR042120">
    <property type="entry name" value="MutL_C_dimsub"/>
</dbReference>
<dbReference type="Proteomes" id="UP000572268">
    <property type="component" value="Unassembled WGS sequence"/>
</dbReference>
<evidence type="ECO:0000313" key="3">
    <source>
        <dbReference type="EMBL" id="KAF4676244.1"/>
    </source>
</evidence>
<dbReference type="PANTHER" id="PTHR10073:SF47">
    <property type="entry name" value="DNA MISMATCH REPAIR PROTEIN MLH3"/>
    <property type="match status" value="1"/>
</dbReference>
<evidence type="ECO:0000256" key="1">
    <source>
        <dbReference type="SAM" id="MobiDB-lite"/>
    </source>
</evidence>
<dbReference type="GO" id="GO:0032300">
    <property type="term" value="C:mismatch repair complex"/>
    <property type="evidence" value="ECO:0007669"/>
    <property type="project" value="InterPro"/>
</dbReference>
<organism evidence="3 4">
    <name type="scientific">Perkinsus olseni</name>
    <name type="common">Perkinsus atlanticus</name>
    <dbReference type="NCBI Taxonomy" id="32597"/>
    <lineage>
        <taxon>Eukaryota</taxon>
        <taxon>Sar</taxon>
        <taxon>Alveolata</taxon>
        <taxon>Perkinsozoa</taxon>
        <taxon>Perkinsea</taxon>
        <taxon>Perkinsida</taxon>
        <taxon>Perkinsidae</taxon>
        <taxon>Perkinsus</taxon>
    </lineage>
</organism>
<sequence>MLQQYPSRQHGTPARRPLARSPETAVETLVSDLAYELLLASLGCTRITVWLTNGGTLTITGAPSQPMAADRVMRLPVLAYLPRLCSRFTLTLALWNNDLTGYKLILNDPTNHSGSDLYTVEELGTAMVPSEARLACTLSGVYLEALGRCTDRIQWAIRRLALAWPSVYFAVSSGGSCDPHLPDERAERLSIPALRDSCADIGGYRLLNRLKNVWKDSASGAGLRAHMLQELDALTHWKGDSKLPHCERRPAELILVEGVFGGVSKPLHHDQALQMVFIDGKPVERGVIHEFVSSLYLECGKALQCPQCTEYQPRGGGRRRQRPNRYPVYVLILRSRDGQRRPTEQSHTRPHSNLADTLRRIGSTFVCAVPDDITLNLLDRLVFRRGVVDRWISELVDEIRPAHAAVSRQKLLSSSQSAKGPVGPSQPRVINVATSDARSVNAGRYNQTASERGEQAANDSGDYRKIPTPIRIRNRRSQATAVASAQSHRGTTKAVGRSAEKRKGTDRKAVAVGVKRAKSIVDEVMAVTKAVTNSKRWEAGSSSGPADEANASTVASTTDLEVEPRNVQSTAIRGRRAISTELDRSRGILADRNSAKEVPRAMKRNRNSAMSGTARKIMRSCEGRLKDSVEIHRSGLSFVGKSMAKVTRKSLPSFSHATLNFNRSMFKGLTNVRQVDRKFIIGRFAGVLLAIDQHAAGERVGLEGLVNSGSMLETQAIDGTSLLLKPMDASLLQERRATLEQHGWRFTILGGRAVVTGVPKMRAGCLTASPCHLLPWATQLPFPAQLHYMSTTTACRQAVKFGDLMSSTEVSALVSSLGDCELPFQCAHGRPTVYPICTIPHCKDSPFPDPLLSMLVIDPLLL</sequence>
<dbReference type="GO" id="GO:0006298">
    <property type="term" value="P:mismatch repair"/>
    <property type="evidence" value="ECO:0007669"/>
    <property type="project" value="InterPro"/>
</dbReference>
<keyword evidence="3" id="KW-0547">Nucleotide-binding</keyword>
<comment type="caution">
    <text evidence="3">The sequence shown here is derived from an EMBL/GenBank/DDBJ whole genome shotgun (WGS) entry which is preliminary data.</text>
</comment>
<evidence type="ECO:0000313" key="4">
    <source>
        <dbReference type="Proteomes" id="UP000572268"/>
    </source>
</evidence>
<feature type="region of interest" description="Disordered" evidence="1">
    <location>
        <begin position="1"/>
        <end position="21"/>
    </location>
</feature>
<dbReference type="InterPro" id="IPR042121">
    <property type="entry name" value="MutL_C_regsub"/>
</dbReference>
<feature type="region of interest" description="Disordered" evidence="1">
    <location>
        <begin position="536"/>
        <end position="557"/>
    </location>
</feature>
<dbReference type="GO" id="GO:0016887">
    <property type="term" value="F:ATP hydrolysis activity"/>
    <property type="evidence" value="ECO:0007669"/>
    <property type="project" value="InterPro"/>
</dbReference>
<keyword evidence="3" id="KW-0067">ATP-binding</keyword>
<dbReference type="GO" id="GO:0005524">
    <property type="term" value="F:ATP binding"/>
    <property type="evidence" value="ECO:0007669"/>
    <property type="project" value="UniProtKB-KW"/>
</dbReference>
<dbReference type="Gene3D" id="3.30.1370.100">
    <property type="entry name" value="MutL, C-terminal domain, regulatory subdomain"/>
    <property type="match status" value="1"/>
</dbReference>
<feature type="compositionally biased region" description="Basic and acidic residues" evidence="1">
    <location>
        <begin position="498"/>
        <end position="507"/>
    </location>
</feature>
<dbReference type="InterPro" id="IPR037198">
    <property type="entry name" value="MutL_C_sf"/>
</dbReference>
<reference evidence="3 4" key="1">
    <citation type="submission" date="2020-04" db="EMBL/GenBank/DDBJ databases">
        <title>Perkinsus olseni comparative genomics.</title>
        <authorList>
            <person name="Bogema D.R."/>
        </authorList>
    </citation>
    <scope>NUCLEOTIDE SEQUENCE [LARGE SCALE GENOMIC DNA]</scope>
    <source>
        <strain evidence="3">ATCC PRA-31</strain>
    </source>
</reference>
<dbReference type="InterPro" id="IPR014790">
    <property type="entry name" value="MutL_C"/>
</dbReference>
<gene>
    <name evidence="3" type="primary">PMS1_2</name>
    <name evidence="3" type="ORF">FOL46_006253</name>
</gene>
<feature type="region of interest" description="Disordered" evidence="1">
    <location>
        <begin position="482"/>
        <end position="507"/>
    </location>
</feature>
<dbReference type="SUPFAM" id="SSF118116">
    <property type="entry name" value="DNA mismatch repair protein MutL"/>
    <property type="match status" value="1"/>
</dbReference>
<dbReference type="PANTHER" id="PTHR10073">
    <property type="entry name" value="DNA MISMATCH REPAIR PROTEIN MLH, PMS, MUTL"/>
    <property type="match status" value="1"/>
</dbReference>
<accession>A0A7J6MXW1</accession>
<feature type="domain" description="MutL C-terminal dimerisation" evidence="2">
    <location>
        <begin position="672"/>
        <end position="805"/>
    </location>
</feature>
<feature type="compositionally biased region" description="Polar residues" evidence="1">
    <location>
        <begin position="435"/>
        <end position="450"/>
    </location>
</feature>